<keyword evidence="4" id="KW-0804">Transcription</keyword>
<feature type="domain" description="BZIP" evidence="7">
    <location>
        <begin position="331"/>
        <end position="376"/>
    </location>
</feature>
<evidence type="ECO:0000256" key="1">
    <source>
        <dbReference type="ARBA" id="ARBA00004123"/>
    </source>
</evidence>
<keyword evidence="2" id="KW-0805">Transcription regulation</keyword>
<dbReference type="GO" id="GO:0003677">
    <property type="term" value="F:DNA binding"/>
    <property type="evidence" value="ECO:0007669"/>
    <property type="project" value="UniProtKB-KW"/>
</dbReference>
<dbReference type="OrthoDB" id="1927218at2759"/>
<feature type="compositionally biased region" description="Basic residues" evidence="6">
    <location>
        <begin position="397"/>
        <end position="411"/>
    </location>
</feature>
<evidence type="ECO:0000259" key="7">
    <source>
        <dbReference type="PROSITE" id="PS50217"/>
    </source>
</evidence>
<reference key="1">
    <citation type="journal article" date="2014" name="Nat. Commun.">
        <title>The tobacco genome sequence and its comparison with those of tomato and potato.</title>
        <authorList>
            <person name="Sierro N."/>
            <person name="Battey J.N."/>
            <person name="Ouadi S."/>
            <person name="Bakaher N."/>
            <person name="Bovet L."/>
            <person name="Willig A."/>
            <person name="Goepfert S."/>
            <person name="Peitsch M.C."/>
            <person name="Ivanov N.V."/>
        </authorList>
    </citation>
    <scope>NUCLEOTIDE SEQUENCE [LARGE SCALE GENOMIC DNA]</scope>
    <source>
        <strain>cv. TN90</strain>
    </source>
</reference>
<dbReference type="RefSeq" id="XP_016441336.1">
    <property type="nucleotide sequence ID" value="XM_016585850.1"/>
</dbReference>
<proteinExistence type="predicted"/>
<accession>A0A1S3XN16</accession>
<dbReference type="CDD" id="cd14707">
    <property type="entry name" value="bZIP_plant_BZIP46"/>
    <property type="match status" value="1"/>
</dbReference>
<dbReference type="FunFam" id="1.20.5.170:FF:000020">
    <property type="entry name" value="BZIP transcription factor"/>
    <property type="match status" value="1"/>
</dbReference>
<keyword evidence="8" id="KW-1185">Reference proteome</keyword>
<dbReference type="GeneID" id="107766940"/>
<name>A0A1S3XN16_TOBAC</name>
<evidence type="ECO:0000256" key="4">
    <source>
        <dbReference type="ARBA" id="ARBA00023163"/>
    </source>
</evidence>
<dbReference type="InterPro" id="IPR043452">
    <property type="entry name" value="BZIP46-like"/>
</dbReference>
<gene>
    <name evidence="9 10" type="primary">LOC107766940</name>
    <name evidence="9 10" type="synonym">bZIP</name>
</gene>
<keyword evidence="3" id="KW-0238">DNA-binding</keyword>
<dbReference type="PROSITE" id="PS50217">
    <property type="entry name" value="BZIP"/>
    <property type="match status" value="1"/>
</dbReference>
<protein>
    <submittedName>
        <fullName evidence="9 10">ABSCISIC ACID-INSENSITIVE 5-like protein 6 isoform X1</fullName>
    </submittedName>
</protein>
<evidence type="ECO:0000256" key="5">
    <source>
        <dbReference type="ARBA" id="ARBA00023242"/>
    </source>
</evidence>
<dbReference type="Gene3D" id="1.20.5.170">
    <property type="match status" value="1"/>
</dbReference>
<dbReference type="GO" id="GO:0045893">
    <property type="term" value="P:positive regulation of DNA-templated transcription"/>
    <property type="evidence" value="ECO:0007669"/>
    <property type="project" value="InterPro"/>
</dbReference>
<dbReference type="GO" id="GO:0046983">
    <property type="term" value="F:protein dimerization activity"/>
    <property type="evidence" value="ECO:0007669"/>
    <property type="project" value="UniProtKB-ARBA"/>
</dbReference>
<feature type="region of interest" description="Disordered" evidence="6">
    <location>
        <begin position="385"/>
        <end position="413"/>
    </location>
</feature>
<evidence type="ECO:0000313" key="8">
    <source>
        <dbReference type="Proteomes" id="UP000790787"/>
    </source>
</evidence>
<dbReference type="PROSITE" id="PS00036">
    <property type="entry name" value="BZIP_BASIC"/>
    <property type="match status" value="1"/>
</dbReference>
<dbReference type="SMART" id="SM00338">
    <property type="entry name" value="BRLZ"/>
    <property type="match status" value="1"/>
</dbReference>
<dbReference type="PANTHER" id="PTHR22952">
    <property type="entry name" value="CAMP-RESPONSE ELEMENT BINDING PROTEIN-RELATED"/>
    <property type="match status" value="1"/>
</dbReference>
<sequence>MGSYMNFKNFADTPLTESNGGMSMGSGNFPLARQSSVYSLTFDELQSTCGLGKDLGSMNLEDLLKNIWTAEESNVVASAAGVGNANTTGGNLQRQGSLTLPRTLSQKTVDEVWRDFQKETTISSKDGSGTEWPNLGQRQSTLGEMTLEEFLVRAGVVREDMQPTGSSTDVRFTGGLSQPSTNNNGLNIAFQQPTQTPGLLSNQFEDNNMLNVVSATSSQQILNVAFTSPMQLGTNVQLANAGAREPAVSMSSPSVNTSTIVQGSVMQGGTKGLAGLRNGVTPAKRGSPGNQLSPDMMSKKVLDRSSLSPSPYAFIEGGKGRRPCNSLEKVVERRRKRMIKNRESAARSRARKQAYTLELEAEVEKLKEINKELHKKQAEFIEMQKNQQEGIPNPSSPRRKNHKEKTNHKSNHQWNGIDDFSWNNKMITVKHIIV</sequence>
<evidence type="ECO:0000256" key="3">
    <source>
        <dbReference type="ARBA" id="ARBA00023125"/>
    </source>
</evidence>
<keyword evidence="5" id="KW-0539">Nucleus</keyword>
<dbReference type="AlphaFoldDB" id="A0A1S3XN16"/>
<dbReference type="Pfam" id="PF00170">
    <property type="entry name" value="bZIP_1"/>
    <property type="match status" value="1"/>
</dbReference>
<comment type="subcellular location">
    <subcellularLocation>
        <location evidence="1">Nucleus</location>
    </subcellularLocation>
</comment>
<evidence type="ECO:0000256" key="6">
    <source>
        <dbReference type="SAM" id="MobiDB-lite"/>
    </source>
</evidence>
<dbReference type="InterPro" id="IPR046347">
    <property type="entry name" value="bZIP_sf"/>
</dbReference>
<evidence type="ECO:0000256" key="2">
    <source>
        <dbReference type="ARBA" id="ARBA00023015"/>
    </source>
</evidence>
<dbReference type="InterPro" id="IPR004827">
    <property type="entry name" value="bZIP"/>
</dbReference>
<dbReference type="SUPFAM" id="SSF57959">
    <property type="entry name" value="Leucine zipper domain"/>
    <property type="match status" value="1"/>
</dbReference>
<reference evidence="9 10" key="2">
    <citation type="submission" date="2025-04" db="UniProtKB">
        <authorList>
            <consortium name="RefSeq"/>
        </authorList>
    </citation>
    <scope>IDENTIFICATION</scope>
</reference>
<dbReference type="Proteomes" id="UP000790787">
    <property type="component" value="Chromosome 5"/>
</dbReference>
<evidence type="ECO:0000313" key="10">
    <source>
        <dbReference type="RefSeq" id="XP_016441337.1"/>
    </source>
</evidence>
<dbReference type="GO" id="GO:0003700">
    <property type="term" value="F:DNA-binding transcription factor activity"/>
    <property type="evidence" value="ECO:0007669"/>
    <property type="project" value="InterPro"/>
</dbReference>
<dbReference type="PANTHER" id="PTHR22952:SF463">
    <property type="entry name" value="ABSCISIC ACID-INSENSITIVE 5-LIKE PROTEIN 7"/>
    <property type="match status" value="1"/>
</dbReference>
<dbReference type="RefSeq" id="XP_016441337.1">
    <property type="nucleotide sequence ID" value="XM_016585851.1"/>
</dbReference>
<evidence type="ECO:0000313" key="9">
    <source>
        <dbReference type="RefSeq" id="XP_016441336.1"/>
    </source>
</evidence>
<dbReference type="GO" id="GO:0005634">
    <property type="term" value="C:nucleus"/>
    <property type="evidence" value="ECO:0000318"/>
    <property type="project" value="GO_Central"/>
</dbReference>
<organism evidence="9">
    <name type="scientific">Nicotiana tabacum</name>
    <name type="common">Common tobacco</name>
    <dbReference type="NCBI Taxonomy" id="4097"/>
    <lineage>
        <taxon>Eukaryota</taxon>
        <taxon>Viridiplantae</taxon>
        <taxon>Streptophyta</taxon>
        <taxon>Embryophyta</taxon>
        <taxon>Tracheophyta</taxon>
        <taxon>Spermatophyta</taxon>
        <taxon>Magnoliopsida</taxon>
        <taxon>eudicotyledons</taxon>
        <taxon>Gunneridae</taxon>
        <taxon>Pentapetalae</taxon>
        <taxon>asterids</taxon>
        <taxon>lamiids</taxon>
        <taxon>Solanales</taxon>
        <taxon>Solanaceae</taxon>
        <taxon>Nicotianoideae</taxon>
        <taxon>Nicotianeae</taxon>
        <taxon>Nicotiana</taxon>
    </lineage>
</organism>
<dbReference type="STRING" id="4097.A0A1S3XN16"/>
<dbReference type="PaxDb" id="4097-A0A1S3XN16"/>